<evidence type="ECO:0000256" key="1">
    <source>
        <dbReference type="SAM" id="Phobius"/>
    </source>
</evidence>
<feature type="transmembrane region" description="Helical" evidence="1">
    <location>
        <begin position="21"/>
        <end position="42"/>
    </location>
</feature>
<dbReference type="EMBL" id="JPQZ01000005">
    <property type="protein sequence ID" value="KKO76231.1"/>
    <property type="molecule type" value="Genomic_DNA"/>
</dbReference>
<accession>A0A0F9WFV5</accession>
<name>A0A0F9WFV5_9MICR</name>
<reference evidence="2 3" key="1">
    <citation type="journal article" date="2015" name="Environ. Microbiol.">
        <title>Genome analyses suggest the presence of polyploidy and recent human-driven expansions in eight global populations of the honeybee pathogen Nosema ceranae.</title>
        <authorList>
            <person name="Pelin A."/>
            <person name="Selman M."/>
            <person name="Aris-Brosou S."/>
            <person name="Farinelli L."/>
            <person name="Corradi N."/>
        </authorList>
    </citation>
    <scope>NUCLEOTIDE SEQUENCE [LARGE SCALE GENOMIC DNA]</scope>
    <source>
        <strain evidence="2 3">PA08 1199</strain>
    </source>
</reference>
<evidence type="ECO:0000313" key="2">
    <source>
        <dbReference type="EMBL" id="KKO76231.1"/>
    </source>
</evidence>
<dbReference type="GeneID" id="36320809"/>
<gene>
    <name evidence="2" type="ORF">AAJ76_500052072</name>
</gene>
<proteinExistence type="predicted"/>
<sequence length="47" mass="5592">MILKEFKSSWQMKILNISKTTLLYVVMGLLRLLQLALNKYLLFNVDF</sequence>
<comment type="caution">
    <text evidence="2">The sequence shown here is derived from an EMBL/GenBank/DDBJ whole genome shotgun (WGS) entry which is preliminary data.</text>
</comment>
<keyword evidence="1" id="KW-1133">Transmembrane helix</keyword>
<dbReference type="RefSeq" id="XP_024331973.1">
    <property type="nucleotide sequence ID" value="XM_024475862.1"/>
</dbReference>
<dbReference type="AlphaFoldDB" id="A0A0F9WFV5"/>
<keyword evidence="3" id="KW-1185">Reference proteome</keyword>
<keyword evidence="1" id="KW-0472">Membrane</keyword>
<dbReference type="VEuPathDB" id="MicrosporidiaDB:AAJ76_500052072"/>
<evidence type="ECO:0000313" key="3">
    <source>
        <dbReference type="Proteomes" id="UP000034350"/>
    </source>
</evidence>
<organism evidence="2 3">
    <name type="scientific">Vairimorpha ceranae</name>
    <dbReference type="NCBI Taxonomy" id="40302"/>
    <lineage>
        <taxon>Eukaryota</taxon>
        <taxon>Fungi</taxon>
        <taxon>Fungi incertae sedis</taxon>
        <taxon>Microsporidia</taxon>
        <taxon>Nosematidae</taxon>
        <taxon>Vairimorpha</taxon>
    </lineage>
</organism>
<protein>
    <submittedName>
        <fullName evidence="2">Uncharacterized protein</fullName>
    </submittedName>
</protein>
<keyword evidence="1" id="KW-0812">Transmembrane</keyword>
<dbReference type="Proteomes" id="UP000034350">
    <property type="component" value="Unassembled WGS sequence"/>
</dbReference>